<sequence length="74" mass="7668">MPLVGEGALAGTAVAGFAGAVRQFEQGLADPGRAVGHARQRRAGSWNPTGPPAPRAEGSSHVVKSQDRVLYNPY</sequence>
<proteinExistence type="predicted"/>
<evidence type="ECO:0000313" key="3">
    <source>
        <dbReference type="Proteomes" id="UP000630887"/>
    </source>
</evidence>
<protein>
    <submittedName>
        <fullName evidence="2">Uncharacterized protein</fullName>
    </submittedName>
</protein>
<name>A0A8J3P653_9ACTN</name>
<reference evidence="2 3" key="1">
    <citation type="submission" date="2021-01" db="EMBL/GenBank/DDBJ databases">
        <title>Whole genome shotgun sequence of Catellatospora coxensis NBRC 107359.</title>
        <authorList>
            <person name="Komaki H."/>
            <person name="Tamura T."/>
        </authorList>
    </citation>
    <scope>NUCLEOTIDE SEQUENCE [LARGE SCALE GENOMIC DNA]</scope>
    <source>
        <strain evidence="2 3">NBRC 107359</strain>
    </source>
</reference>
<comment type="caution">
    <text evidence="2">The sequence shown here is derived from an EMBL/GenBank/DDBJ whole genome shotgun (WGS) entry which is preliminary data.</text>
</comment>
<feature type="region of interest" description="Disordered" evidence="1">
    <location>
        <begin position="31"/>
        <end position="74"/>
    </location>
</feature>
<evidence type="ECO:0000313" key="2">
    <source>
        <dbReference type="EMBL" id="GIG05401.1"/>
    </source>
</evidence>
<accession>A0A8J3P653</accession>
<gene>
    <name evidence="2" type="ORF">Cco03nite_21010</name>
</gene>
<organism evidence="2 3">
    <name type="scientific">Catellatospora coxensis</name>
    <dbReference type="NCBI Taxonomy" id="310354"/>
    <lineage>
        <taxon>Bacteria</taxon>
        <taxon>Bacillati</taxon>
        <taxon>Actinomycetota</taxon>
        <taxon>Actinomycetes</taxon>
        <taxon>Micromonosporales</taxon>
        <taxon>Micromonosporaceae</taxon>
        <taxon>Catellatospora</taxon>
    </lineage>
</organism>
<dbReference type="Proteomes" id="UP000630887">
    <property type="component" value="Unassembled WGS sequence"/>
</dbReference>
<dbReference type="AlphaFoldDB" id="A0A8J3P653"/>
<dbReference type="EMBL" id="BONI01000014">
    <property type="protein sequence ID" value="GIG05401.1"/>
    <property type="molecule type" value="Genomic_DNA"/>
</dbReference>
<evidence type="ECO:0000256" key="1">
    <source>
        <dbReference type="SAM" id="MobiDB-lite"/>
    </source>
</evidence>
<keyword evidence="3" id="KW-1185">Reference proteome</keyword>